<keyword evidence="2" id="KW-0732">Signal</keyword>
<evidence type="ECO:0000256" key="1">
    <source>
        <dbReference type="ARBA" id="ARBA00009431"/>
    </source>
</evidence>
<evidence type="ECO:0000313" key="4">
    <source>
        <dbReference type="Proteomes" id="UP000316726"/>
    </source>
</evidence>
<accession>A0A5B8MLB7</accession>
<keyword evidence="4" id="KW-1185">Reference proteome</keyword>
<gene>
    <name evidence="3" type="ORF">A3770_04p32820</name>
</gene>
<dbReference type="InterPro" id="IPR001563">
    <property type="entry name" value="Peptidase_S10"/>
</dbReference>
<reference evidence="3 4" key="1">
    <citation type="submission" date="2018-07" db="EMBL/GenBank/DDBJ databases">
        <title>The complete nuclear genome of the prasinophyte Chloropicon primus (CCMP1205).</title>
        <authorList>
            <person name="Pombert J.-F."/>
            <person name="Otis C."/>
            <person name="Turmel M."/>
            <person name="Lemieux C."/>
        </authorList>
    </citation>
    <scope>NUCLEOTIDE SEQUENCE [LARGE SCALE GENOMIC DNA]</scope>
    <source>
        <strain evidence="3 4">CCMP1205</strain>
    </source>
</reference>
<dbReference type="Gene3D" id="3.40.50.1820">
    <property type="entry name" value="alpha/beta hydrolase"/>
    <property type="match status" value="1"/>
</dbReference>
<dbReference type="Gene3D" id="3.40.50.12670">
    <property type="match status" value="1"/>
</dbReference>
<dbReference type="InterPro" id="IPR029058">
    <property type="entry name" value="AB_hydrolase_fold"/>
</dbReference>
<proteinExistence type="inferred from homology"/>
<sequence length="553" mass="61199">MASVASLLISLALVWSSVASAAPEQDRVTHLPGLVSDNGELEVSVWSGFLQSTPTDRVHYMLYESESSPSTDPLVLWVQGGPGASSLLGAFEEFGPYIIASKTGLVRNPFAWSKVANLLVLESPTGVGFSYCEAMTRGAKCDHNDTSTAELNLESLKRFVELFPEFKGRDFMIWGESYAGVFVPTLAERIFESGDLNSLLNFKGFSVGDPCTSEKYQFLGGQLHFNVGFAYHNGFISQKSYYFLMDNCVTHDANDHVVPDDSKPACKLAWRVYYLQTSNNDGQNMQGQSANFPASGKFINTFNDYGPDGGPFETMLRDYLSSAEVRAALHVTEAPIGRWGMGENLVYTKEHLACFYEEGTPPSRKPKYDWDMLEIYRKLAGNIPRIVVFNGDTDPDVQYRGTEAAIESLGLGVQEGGGWRPWFYQSDGASMDLIQNKTPYWGETLSFRGMGPQLGGYVKDFDKNVSFLTVHTSGHMVPQYKPVAALQLFKRVVAGLPLSPPLDEEQIAGLSDAEFFGYDNGTLGYMGQWVGLAQSPQYTGFDDHHHDQRTEAY</sequence>
<organism evidence="3 4">
    <name type="scientific">Chloropicon primus</name>
    <dbReference type="NCBI Taxonomy" id="1764295"/>
    <lineage>
        <taxon>Eukaryota</taxon>
        <taxon>Viridiplantae</taxon>
        <taxon>Chlorophyta</taxon>
        <taxon>Chloropicophyceae</taxon>
        <taxon>Chloropicales</taxon>
        <taxon>Chloropicaceae</taxon>
        <taxon>Chloropicon</taxon>
    </lineage>
</organism>
<dbReference type="InterPro" id="IPR018202">
    <property type="entry name" value="Ser_caboxypep_ser_AS"/>
</dbReference>
<dbReference type="Pfam" id="PF00450">
    <property type="entry name" value="Peptidase_S10"/>
    <property type="match status" value="1"/>
</dbReference>
<dbReference type="STRING" id="1764295.A0A5B8MLB7"/>
<dbReference type="PROSITE" id="PS00131">
    <property type="entry name" value="CARBOXYPEPT_SER_SER"/>
    <property type="match status" value="1"/>
</dbReference>
<dbReference type="PRINTS" id="PR00724">
    <property type="entry name" value="CRBOXYPTASEC"/>
</dbReference>
<dbReference type="PANTHER" id="PTHR11802">
    <property type="entry name" value="SERINE PROTEASE FAMILY S10 SERINE CARBOXYPEPTIDASE"/>
    <property type="match status" value="1"/>
</dbReference>
<feature type="chain" id="PRO_5023039439" description="Carboxypeptidase" evidence="2">
    <location>
        <begin position="22"/>
        <end position="553"/>
    </location>
</feature>
<keyword evidence="2 3" id="KW-0121">Carboxypeptidase</keyword>
<dbReference type="EC" id="3.4.16.-" evidence="2"/>
<name>A0A5B8MLB7_9CHLO</name>
<comment type="similarity">
    <text evidence="1 2">Belongs to the peptidase S10 family.</text>
</comment>
<feature type="signal peptide" evidence="2">
    <location>
        <begin position="1"/>
        <end position="21"/>
    </location>
</feature>
<dbReference type="SUPFAM" id="SSF53474">
    <property type="entry name" value="alpha/beta-Hydrolases"/>
    <property type="match status" value="1"/>
</dbReference>
<keyword evidence="2" id="KW-0378">Hydrolase</keyword>
<evidence type="ECO:0000256" key="2">
    <source>
        <dbReference type="RuleBase" id="RU361156"/>
    </source>
</evidence>
<dbReference type="AlphaFoldDB" id="A0A5B8MLB7"/>
<dbReference type="EMBL" id="CP031037">
    <property type="protein sequence ID" value="QDZ20764.1"/>
    <property type="molecule type" value="Genomic_DNA"/>
</dbReference>
<evidence type="ECO:0000313" key="3">
    <source>
        <dbReference type="EMBL" id="QDZ20764.1"/>
    </source>
</evidence>
<protein>
    <recommendedName>
        <fullName evidence="2">Carboxypeptidase</fullName>
        <ecNumber evidence="2">3.4.16.-</ecNumber>
    </recommendedName>
</protein>
<keyword evidence="2" id="KW-0645">Protease</keyword>
<dbReference type="PANTHER" id="PTHR11802:SF201">
    <property type="entry name" value="CARBOXYPEPTIDASE"/>
    <property type="match status" value="1"/>
</dbReference>
<dbReference type="GO" id="GO:0004185">
    <property type="term" value="F:serine-type carboxypeptidase activity"/>
    <property type="evidence" value="ECO:0007669"/>
    <property type="project" value="UniProtKB-UniRule"/>
</dbReference>
<dbReference type="OrthoDB" id="443318at2759"/>
<dbReference type="GO" id="GO:0006508">
    <property type="term" value="P:proteolysis"/>
    <property type="evidence" value="ECO:0007669"/>
    <property type="project" value="UniProtKB-KW"/>
</dbReference>
<dbReference type="Proteomes" id="UP000316726">
    <property type="component" value="Chromosome 4"/>
</dbReference>